<keyword evidence="5" id="KW-1185">Reference proteome</keyword>
<feature type="signal peptide" evidence="2">
    <location>
        <begin position="1"/>
        <end position="18"/>
    </location>
</feature>
<keyword evidence="4" id="KW-0560">Oxidoreductase</keyword>
<dbReference type="Gene3D" id="2.60.130.10">
    <property type="entry name" value="Aromatic compound dioxygenase"/>
    <property type="match status" value="1"/>
</dbReference>
<accession>A0A9P9AM78</accession>
<dbReference type="OrthoDB" id="121380at2759"/>
<dbReference type="PANTHER" id="PTHR34315:SF1">
    <property type="entry name" value="INTRADIOL RING-CLEAVAGE DIOXYGENASES DOMAIN-CONTAINING PROTEIN-RELATED"/>
    <property type="match status" value="1"/>
</dbReference>
<evidence type="ECO:0000256" key="1">
    <source>
        <dbReference type="SAM" id="MobiDB-lite"/>
    </source>
</evidence>
<proteinExistence type="predicted"/>
<keyword evidence="4" id="KW-0223">Dioxygenase</keyword>
<dbReference type="InterPro" id="IPR000627">
    <property type="entry name" value="Intradiol_dOase_C"/>
</dbReference>
<feature type="domain" description="Intradiol ring-cleavage dioxygenases" evidence="3">
    <location>
        <begin position="121"/>
        <end position="222"/>
    </location>
</feature>
<dbReference type="GO" id="GO:0008199">
    <property type="term" value="F:ferric iron binding"/>
    <property type="evidence" value="ECO:0007669"/>
    <property type="project" value="InterPro"/>
</dbReference>
<evidence type="ECO:0000259" key="3">
    <source>
        <dbReference type="Pfam" id="PF00775"/>
    </source>
</evidence>
<dbReference type="AlphaFoldDB" id="A0A9P9AM78"/>
<comment type="caution">
    <text evidence="4">The sequence shown here is derived from an EMBL/GenBank/DDBJ whole genome shotgun (WGS) entry which is preliminary data.</text>
</comment>
<protein>
    <submittedName>
        <fullName evidence="4">Intradiol ring-cleavage dioxygenase</fullName>
    </submittedName>
</protein>
<dbReference type="PANTHER" id="PTHR34315">
    <property type="match status" value="1"/>
</dbReference>
<dbReference type="CDD" id="cd03457">
    <property type="entry name" value="intradiol_dioxygenase_like"/>
    <property type="match status" value="1"/>
</dbReference>
<dbReference type="Proteomes" id="UP000777438">
    <property type="component" value="Unassembled WGS sequence"/>
</dbReference>
<reference evidence="4 5" key="1">
    <citation type="journal article" date="2021" name="Nat. Commun.">
        <title>Genetic determinants of endophytism in the Arabidopsis root mycobiome.</title>
        <authorList>
            <person name="Mesny F."/>
            <person name="Miyauchi S."/>
            <person name="Thiergart T."/>
            <person name="Pickel B."/>
            <person name="Atanasova L."/>
            <person name="Karlsson M."/>
            <person name="Huettel B."/>
            <person name="Barry K.W."/>
            <person name="Haridas S."/>
            <person name="Chen C."/>
            <person name="Bauer D."/>
            <person name="Andreopoulos W."/>
            <person name="Pangilinan J."/>
            <person name="LaButti K."/>
            <person name="Riley R."/>
            <person name="Lipzen A."/>
            <person name="Clum A."/>
            <person name="Drula E."/>
            <person name="Henrissat B."/>
            <person name="Kohler A."/>
            <person name="Grigoriev I.V."/>
            <person name="Martin F.M."/>
            <person name="Hacquard S."/>
        </authorList>
    </citation>
    <scope>NUCLEOTIDE SEQUENCE [LARGE SCALE GENOMIC DNA]</scope>
    <source>
        <strain evidence="4 5">MPI-CAGE-CH-0241</strain>
    </source>
</reference>
<dbReference type="GO" id="GO:0016702">
    <property type="term" value="F:oxidoreductase activity, acting on single donors with incorporation of molecular oxygen, incorporation of two atoms of oxygen"/>
    <property type="evidence" value="ECO:0007669"/>
    <property type="project" value="InterPro"/>
</dbReference>
<evidence type="ECO:0000313" key="4">
    <source>
        <dbReference type="EMBL" id="KAH6889861.1"/>
    </source>
</evidence>
<keyword evidence="2" id="KW-0732">Signal</keyword>
<feature type="compositionally biased region" description="Gly residues" evidence="1">
    <location>
        <begin position="345"/>
        <end position="364"/>
    </location>
</feature>
<evidence type="ECO:0000313" key="5">
    <source>
        <dbReference type="Proteomes" id="UP000777438"/>
    </source>
</evidence>
<dbReference type="InterPro" id="IPR015889">
    <property type="entry name" value="Intradiol_dOase_core"/>
</dbReference>
<dbReference type="EMBL" id="JAGPYM010000010">
    <property type="protein sequence ID" value="KAH6889861.1"/>
    <property type="molecule type" value="Genomic_DNA"/>
</dbReference>
<organism evidence="4 5">
    <name type="scientific">Thelonectria olida</name>
    <dbReference type="NCBI Taxonomy" id="1576542"/>
    <lineage>
        <taxon>Eukaryota</taxon>
        <taxon>Fungi</taxon>
        <taxon>Dikarya</taxon>
        <taxon>Ascomycota</taxon>
        <taxon>Pezizomycotina</taxon>
        <taxon>Sordariomycetes</taxon>
        <taxon>Hypocreomycetidae</taxon>
        <taxon>Hypocreales</taxon>
        <taxon>Nectriaceae</taxon>
        <taxon>Thelonectria</taxon>
    </lineage>
</organism>
<evidence type="ECO:0000256" key="2">
    <source>
        <dbReference type="SAM" id="SignalP"/>
    </source>
</evidence>
<gene>
    <name evidence="4" type="ORF">B0T10DRAFT_529070</name>
</gene>
<feature type="region of interest" description="Disordered" evidence="1">
    <location>
        <begin position="343"/>
        <end position="378"/>
    </location>
</feature>
<sequence length="378" mass="40229">MRFSSVFTGLALGGVAMAHPGHNVKQEAAERRDFLSSVKRSSLAHCADKLKARGVVARNAARRAAQVEKARQKRNIKKRDLDTVLGTDHNKTSAGYTQNTDAATLFAGYNSCVLTPEVTQGPYYVAGEYVRENLVEEQGGVDIVLDYQVIDVDTCEPVPDVYLEMWHCNSTGVYSGIVASGNGDSSDETNIDNTWLRGIQMTNSDGVAQFESIFPGHYTSRATHIHVMVHTNATLQSNNTLGSENYASHVGQAFFDQDLIAEVELTAPYNTNTQELTTNEEDSILSEEVATDGVDPVMEYTLLGDSVSDGLFAWLAFGINSTQSQTITPAAYLYAEGGVENENSGAGGGGSGGSGGTPPAGGSGTPAVKVQGLSHAMD</sequence>
<feature type="chain" id="PRO_5040445859" evidence="2">
    <location>
        <begin position="19"/>
        <end position="378"/>
    </location>
</feature>
<dbReference type="Pfam" id="PF00775">
    <property type="entry name" value="Dioxygenase_C"/>
    <property type="match status" value="1"/>
</dbReference>
<dbReference type="SUPFAM" id="SSF49482">
    <property type="entry name" value="Aromatic compound dioxygenase"/>
    <property type="match status" value="1"/>
</dbReference>
<name>A0A9P9AM78_9HYPO</name>